<evidence type="ECO:0008006" key="3">
    <source>
        <dbReference type="Google" id="ProtNLM"/>
    </source>
</evidence>
<reference evidence="1 2" key="1">
    <citation type="submission" date="2016-12" db="EMBL/GenBank/DDBJ databases">
        <title>The draft genome sequence of Actinophytocola xinjiangensis.</title>
        <authorList>
            <person name="Wang W."/>
            <person name="Yuan L."/>
        </authorList>
    </citation>
    <scope>NUCLEOTIDE SEQUENCE [LARGE SCALE GENOMIC DNA]</scope>
    <source>
        <strain evidence="1 2">CGMCC 4.4663</strain>
    </source>
</reference>
<keyword evidence="2" id="KW-1185">Reference proteome</keyword>
<dbReference type="OrthoDB" id="5178774at2"/>
<dbReference type="EMBL" id="MSIF01000043">
    <property type="protein sequence ID" value="OLF04478.1"/>
    <property type="molecule type" value="Genomic_DNA"/>
</dbReference>
<comment type="caution">
    <text evidence="1">The sequence shown here is derived from an EMBL/GenBank/DDBJ whole genome shotgun (WGS) entry which is preliminary data.</text>
</comment>
<sequence length="166" mass="17847">MATSLEHRSAFPSPVDTVFPTLVDEAFLRARLREIGGKDAALLTHTRTGDEVAFTLRQGVDAAKLPSAVKSVLRGDLIVERSERWRPDGPRYASASTVTIDGVPGEIRGQSRLGTKDGGSLLVTRAEVRVSIPLVGGKLEQVVAEQVTKLLATEAEFAEKWLAGRG</sequence>
<name>A0A7Z0WCU7_9PSEU</name>
<evidence type="ECO:0000313" key="1">
    <source>
        <dbReference type="EMBL" id="OLF04478.1"/>
    </source>
</evidence>
<dbReference type="Pfam" id="PF10698">
    <property type="entry name" value="DUF2505"/>
    <property type="match status" value="1"/>
</dbReference>
<gene>
    <name evidence="1" type="ORF">BLA60_40545</name>
</gene>
<proteinExistence type="predicted"/>
<protein>
    <recommendedName>
        <fullName evidence="3">DUF2505 domain-containing protein</fullName>
    </recommendedName>
</protein>
<dbReference type="Proteomes" id="UP000185696">
    <property type="component" value="Unassembled WGS sequence"/>
</dbReference>
<organism evidence="1 2">
    <name type="scientific">Actinophytocola xinjiangensis</name>
    <dbReference type="NCBI Taxonomy" id="485602"/>
    <lineage>
        <taxon>Bacteria</taxon>
        <taxon>Bacillati</taxon>
        <taxon>Actinomycetota</taxon>
        <taxon>Actinomycetes</taxon>
        <taxon>Pseudonocardiales</taxon>
        <taxon>Pseudonocardiaceae</taxon>
    </lineage>
</organism>
<accession>A0A7Z0WCU7</accession>
<dbReference type="AlphaFoldDB" id="A0A7Z0WCU7"/>
<dbReference type="RefSeq" id="WP_075138423.1">
    <property type="nucleotide sequence ID" value="NZ_MSIF01000043.1"/>
</dbReference>
<evidence type="ECO:0000313" key="2">
    <source>
        <dbReference type="Proteomes" id="UP000185696"/>
    </source>
</evidence>
<dbReference type="InterPro" id="IPR019639">
    <property type="entry name" value="DUF2505"/>
</dbReference>